<evidence type="ECO:0000256" key="7">
    <source>
        <dbReference type="ARBA" id="ARBA00022694"/>
    </source>
</evidence>
<dbReference type="NCBIfam" id="NF001138">
    <property type="entry name" value="PRK00143.1"/>
    <property type="match status" value="1"/>
</dbReference>
<comment type="catalytic activity">
    <reaction evidence="12">
        <text>5-taurinomethyluridine(34) in tRNA + S-sulfanyl-L-cysteinyl-[protein] + AH2 + ATP = 5-taurinomethyl-2-thiouridine(34) in tRNA + L-cysteinyl-[protein] + A + AMP + diphosphate + H(+)</text>
        <dbReference type="Rhea" id="RHEA:47040"/>
        <dbReference type="Rhea" id="RHEA-COMP:10131"/>
        <dbReference type="Rhea" id="RHEA-COMP:11726"/>
        <dbReference type="Rhea" id="RHEA-COMP:11732"/>
        <dbReference type="Rhea" id="RHEA-COMP:11733"/>
        <dbReference type="ChEBI" id="CHEBI:13193"/>
        <dbReference type="ChEBI" id="CHEBI:15378"/>
        <dbReference type="ChEBI" id="CHEBI:17499"/>
        <dbReference type="ChEBI" id="CHEBI:29950"/>
        <dbReference type="ChEBI" id="CHEBI:30616"/>
        <dbReference type="ChEBI" id="CHEBI:33019"/>
        <dbReference type="ChEBI" id="CHEBI:61963"/>
        <dbReference type="ChEBI" id="CHEBI:87171"/>
        <dbReference type="ChEBI" id="CHEBI:87172"/>
        <dbReference type="ChEBI" id="CHEBI:456215"/>
        <dbReference type="EC" id="2.8.1.14"/>
    </reaction>
</comment>
<evidence type="ECO:0000256" key="8">
    <source>
        <dbReference type="ARBA" id="ARBA00022741"/>
    </source>
</evidence>
<evidence type="ECO:0000259" key="13">
    <source>
        <dbReference type="Pfam" id="PF20258"/>
    </source>
</evidence>
<dbReference type="OMA" id="PFYVWDL"/>
<gene>
    <name evidence="15" type="primary">106661562</name>
</gene>
<dbReference type="PANTHER" id="PTHR11933">
    <property type="entry name" value="TRNA 5-METHYLAMINOMETHYL-2-THIOURIDYLATE -METHYLTRANSFERASE"/>
    <property type="match status" value="1"/>
</dbReference>
<keyword evidence="9" id="KW-0067">ATP-binding</keyword>
<feature type="domain" description="tRNA-specific 2-thiouridylase MnmA-like central" evidence="14">
    <location>
        <begin position="217"/>
        <end position="269"/>
    </location>
</feature>
<dbReference type="GO" id="GO:0061708">
    <property type="term" value="F:tRNA-5-taurinomethyluridine 2-sulfurtransferase"/>
    <property type="evidence" value="ECO:0007669"/>
    <property type="project" value="UniProtKB-EC"/>
</dbReference>
<dbReference type="InterPro" id="IPR023382">
    <property type="entry name" value="MnmA-like_central_sf"/>
</dbReference>
<dbReference type="FunFam" id="3.40.50.620:FF:000104">
    <property type="entry name" value="Mitochondrial tRNA-specific 2-thiouridylase 1"/>
    <property type="match status" value="1"/>
</dbReference>
<comment type="similarity">
    <text evidence="3">Belongs to the MnmA/TRMU family.</text>
</comment>
<dbReference type="InterPro" id="IPR004506">
    <property type="entry name" value="MnmA-like"/>
</dbReference>
<dbReference type="Pfam" id="PF20259">
    <property type="entry name" value="tRNA_Me_trans_M"/>
    <property type="match status" value="1"/>
</dbReference>
<evidence type="ECO:0000256" key="5">
    <source>
        <dbReference type="ARBA" id="ARBA00022555"/>
    </source>
</evidence>
<evidence type="ECO:0000256" key="9">
    <source>
        <dbReference type="ARBA" id="ARBA00022840"/>
    </source>
</evidence>
<organism evidence="15 16">
    <name type="scientific">Cimex lectularius</name>
    <name type="common">Bed bug</name>
    <name type="synonym">Acanthia lectularia</name>
    <dbReference type="NCBI Taxonomy" id="79782"/>
    <lineage>
        <taxon>Eukaryota</taxon>
        <taxon>Metazoa</taxon>
        <taxon>Ecdysozoa</taxon>
        <taxon>Arthropoda</taxon>
        <taxon>Hexapoda</taxon>
        <taxon>Insecta</taxon>
        <taxon>Pterygota</taxon>
        <taxon>Neoptera</taxon>
        <taxon>Paraneoptera</taxon>
        <taxon>Hemiptera</taxon>
        <taxon>Heteroptera</taxon>
        <taxon>Panheteroptera</taxon>
        <taxon>Cimicomorpha</taxon>
        <taxon>Cimicidae</taxon>
        <taxon>Cimex</taxon>
    </lineage>
</organism>
<evidence type="ECO:0000256" key="11">
    <source>
        <dbReference type="ARBA" id="ARBA00023157"/>
    </source>
</evidence>
<accession>A0A8I6R7X0</accession>
<keyword evidence="16" id="KW-1185">Reference proteome</keyword>
<evidence type="ECO:0000256" key="10">
    <source>
        <dbReference type="ARBA" id="ARBA00022884"/>
    </source>
</evidence>
<keyword evidence="7" id="KW-0819">tRNA processing</keyword>
<evidence type="ECO:0000256" key="2">
    <source>
        <dbReference type="ARBA" id="ARBA00004173"/>
    </source>
</evidence>
<evidence type="ECO:0000256" key="12">
    <source>
        <dbReference type="ARBA" id="ARBA00049564"/>
    </source>
</evidence>
<keyword evidence="6" id="KW-0808">Transferase</keyword>
<dbReference type="Gene3D" id="2.30.30.280">
    <property type="entry name" value="Adenine nucleotide alpha hydrolases-like domains"/>
    <property type="match status" value="1"/>
</dbReference>
<keyword evidence="11" id="KW-1015">Disulfide bond</keyword>
<evidence type="ECO:0000256" key="6">
    <source>
        <dbReference type="ARBA" id="ARBA00022679"/>
    </source>
</evidence>
<reference evidence="15" key="1">
    <citation type="submission" date="2022-01" db="UniProtKB">
        <authorList>
            <consortium name="EnsemblMetazoa"/>
        </authorList>
    </citation>
    <scope>IDENTIFICATION</scope>
</reference>
<keyword evidence="8" id="KW-0547">Nucleotide-binding</keyword>
<dbReference type="GO" id="GO:0000049">
    <property type="term" value="F:tRNA binding"/>
    <property type="evidence" value="ECO:0007669"/>
    <property type="project" value="UniProtKB-KW"/>
</dbReference>
<dbReference type="Gene3D" id="2.40.30.10">
    <property type="entry name" value="Translation factors"/>
    <property type="match status" value="1"/>
</dbReference>
<evidence type="ECO:0000256" key="1">
    <source>
        <dbReference type="ARBA" id="ARBA00003986"/>
    </source>
</evidence>
<comment type="function">
    <text evidence="1">Catalyzes the 2-thiolation of uridine at the wobble position (U34) of mitochondrial tRNA(Lys), tRNA(Glu) and tRNA(Gln). Required for the formation of 5-taurinomethyl-2-thiouridine (tm5s2U) of mitochondrial tRNA(Lys), tRNA(Glu), and tRNA(Gln) at the wobble position. ATP is required to activate the C2 atom of the wobble base.</text>
</comment>
<evidence type="ECO:0000313" key="16">
    <source>
        <dbReference type="Proteomes" id="UP000494040"/>
    </source>
</evidence>
<keyword evidence="5" id="KW-0820">tRNA-binding</keyword>
<dbReference type="KEGG" id="clec:106661562"/>
<keyword evidence="10" id="KW-0694">RNA-binding</keyword>
<name>A0A8I6R7X0_CIMLE</name>
<sequence>MKVLKGIKKVALGVSGGVDSAVAGLLLKKRGIDLIGVFMKNWDIVDEQGFCDGERELEDAESICKTLGIQFKVVNFVKEYWNEVFTELIADYEKGLTPNPDILCNKNIKFKHFSDYAFNRLGCDTVATGHYARNSFGEDLQNFHPSGANLLTAVDSCKDQTFFLSQIPQDVLQRTIFPLGSMLKSVVKKIAFENNFERIAKKKESMGICFIGSRNFQSFISEYIKPKECNLIDIDSGKIVGKHLGKHCLTIGQRCNIPGTKKPYYVGLKTDTPDILVAMGHSHPLFHSSQFITHIPYWINSEPSDLENNKIFHCKFRFQHRDNVLGSSVMKLEDGKLHVMLEKPVRALTPGQFAVFYKGEVCCGSAPIDYVGPTEYSLNYYERYAKPDS</sequence>
<dbReference type="GO" id="GO:0005524">
    <property type="term" value="F:ATP binding"/>
    <property type="evidence" value="ECO:0007669"/>
    <property type="project" value="UniProtKB-KW"/>
</dbReference>
<dbReference type="InterPro" id="IPR046885">
    <property type="entry name" value="MnmA-like_C"/>
</dbReference>
<proteinExistence type="inferred from homology"/>
<protein>
    <recommendedName>
        <fullName evidence="4">tRNA-5-taurinomethyluridine 2-sulfurtransferase</fullName>
        <ecNumber evidence="4">2.8.1.14</ecNumber>
    </recommendedName>
</protein>
<evidence type="ECO:0000256" key="3">
    <source>
        <dbReference type="ARBA" id="ARBA00006191"/>
    </source>
</evidence>
<dbReference type="Gene3D" id="3.40.50.620">
    <property type="entry name" value="HUPs"/>
    <property type="match status" value="1"/>
</dbReference>
<dbReference type="EC" id="2.8.1.14" evidence="4"/>
<dbReference type="GO" id="GO:0005739">
    <property type="term" value="C:mitochondrion"/>
    <property type="evidence" value="ECO:0007669"/>
    <property type="project" value="UniProtKB-SubCell"/>
</dbReference>
<dbReference type="InterPro" id="IPR046884">
    <property type="entry name" value="MnmA-like_central"/>
</dbReference>
<evidence type="ECO:0000259" key="14">
    <source>
        <dbReference type="Pfam" id="PF20259"/>
    </source>
</evidence>
<dbReference type="OrthoDB" id="3685at2759"/>
<dbReference type="AlphaFoldDB" id="A0A8I6R7X0"/>
<dbReference type="Pfam" id="PF03054">
    <property type="entry name" value="tRNA_Me_trans"/>
    <property type="match status" value="1"/>
</dbReference>
<dbReference type="Pfam" id="PF20258">
    <property type="entry name" value="tRNA_Me_trans_C"/>
    <property type="match status" value="1"/>
</dbReference>
<dbReference type="InterPro" id="IPR014729">
    <property type="entry name" value="Rossmann-like_a/b/a_fold"/>
</dbReference>
<evidence type="ECO:0000256" key="4">
    <source>
        <dbReference type="ARBA" id="ARBA00011953"/>
    </source>
</evidence>
<dbReference type="SUPFAM" id="SSF52402">
    <property type="entry name" value="Adenine nucleotide alpha hydrolases-like"/>
    <property type="match status" value="1"/>
</dbReference>
<dbReference type="EnsemblMetazoa" id="XM_014385057.2">
    <property type="protein sequence ID" value="XP_014240543.1"/>
    <property type="gene ID" value="LOC106661562"/>
</dbReference>
<dbReference type="PANTHER" id="PTHR11933:SF5">
    <property type="entry name" value="MITOCHONDRIAL TRNA-SPECIFIC 2-THIOURIDYLASE 1"/>
    <property type="match status" value="1"/>
</dbReference>
<comment type="subcellular location">
    <subcellularLocation>
        <location evidence="2">Mitochondrion</location>
    </subcellularLocation>
</comment>
<evidence type="ECO:0000313" key="15">
    <source>
        <dbReference type="EnsemblMetazoa" id="XP_014240543.1"/>
    </source>
</evidence>
<dbReference type="Proteomes" id="UP000494040">
    <property type="component" value="Unassembled WGS sequence"/>
</dbReference>
<dbReference type="NCBIfam" id="TIGR00420">
    <property type="entry name" value="trmU"/>
    <property type="match status" value="1"/>
</dbReference>
<dbReference type="CDD" id="cd01998">
    <property type="entry name" value="MnmA_TRMU-like"/>
    <property type="match status" value="1"/>
</dbReference>
<feature type="domain" description="tRNA-specific 2-thiouridylase MnmA-like C-terminal" evidence="13">
    <location>
        <begin position="290"/>
        <end position="368"/>
    </location>
</feature>
<dbReference type="GO" id="GO:0002143">
    <property type="term" value="P:tRNA wobble position uridine thiolation"/>
    <property type="evidence" value="ECO:0007669"/>
    <property type="project" value="TreeGrafter"/>
</dbReference>